<organism evidence="3 4">
    <name type="scientific">Hyaloscypha variabilis (strain UAMH 11265 / GT02V1 / F)</name>
    <name type="common">Meliniomyces variabilis</name>
    <dbReference type="NCBI Taxonomy" id="1149755"/>
    <lineage>
        <taxon>Eukaryota</taxon>
        <taxon>Fungi</taxon>
        <taxon>Dikarya</taxon>
        <taxon>Ascomycota</taxon>
        <taxon>Pezizomycotina</taxon>
        <taxon>Leotiomycetes</taxon>
        <taxon>Helotiales</taxon>
        <taxon>Hyaloscyphaceae</taxon>
        <taxon>Hyaloscypha</taxon>
        <taxon>Hyaloscypha variabilis</taxon>
    </lineage>
</organism>
<sequence>MNQRGEAAGRRSGRKLNILDPRKASHERRKRELLEILEPVLGSDDSDSSSIFLCWGKDNRCHIAPVKIPNSADDVTIWQEIRRLWYAHRGDWRKRLNLFGVREVRIVEISIAGRELKGKQRTNHKRFVGTYTTEDLAAEKGRLEQTIASYDPQEFPCPYNPSTGRVNCFSSCISYQLDGITCPEQTLYQARRELSRLNMRPFLTLAFSDPGVATVNGLLEGEGVINTHSGILSKLESWHCPKLGELQFRALIIDEDRTRGSQCVVLLLTVVVIFLMVAGAKLAYGDWGTAWNVGCFLVALATLLWMWANHTVA</sequence>
<keyword evidence="2" id="KW-1133">Transmembrane helix</keyword>
<feature type="transmembrane region" description="Helical" evidence="2">
    <location>
        <begin position="263"/>
        <end position="284"/>
    </location>
</feature>
<keyword evidence="4" id="KW-1185">Reference proteome</keyword>
<evidence type="ECO:0000256" key="2">
    <source>
        <dbReference type="SAM" id="Phobius"/>
    </source>
</evidence>
<reference evidence="3 4" key="1">
    <citation type="submission" date="2016-04" db="EMBL/GenBank/DDBJ databases">
        <title>A degradative enzymes factory behind the ericoid mycorrhizal symbiosis.</title>
        <authorList>
            <consortium name="DOE Joint Genome Institute"/>
            <person name="Martino E."/>
            <person name="Morin E."/>
            <person name="Grelet G."/>
            <person name="Kuo A."/>
            <person name="Kohler A."/>
            <person name="Daghino S."/>
            <person name="Barry K."/>
            <person name="Choi C."/>
            <person name="Cichocki N."/>
            <person name="Clum A."/>
            <person name="Copeland A."/>
            <person name="Hainaut M."/>
            <person name="Haridas S."/>
            <person name="Labutti K."/>
            <person name="Lindquist E."/>
            <person name="Lipzen A."/>
            <person name="Khouja H.-R."/>
            <person name="Murat C."/>
            <person name="Ohm R."/>
            <person name="Olson A."/>
            <person name="Spatafora J."/>
            <person name="Veneault-Fourrey C."/>
            <person name="Henrissat B."/>
            <person name="Grigoriev I."/>
            <person name="Martin F."/>
            <person name="Perotto S."/>
        </authorList>
    </citation>
    <scope>NUCLEOTIDE SEQUENCE [LARGE SCALE GENOMIC DNA]</scope>
    <source>
        <strain evidence="3 4">F</strain>
    </source>
</reference>
<dbReference type="AlphaFoldDB" id="A0A2J6RHG8"/>
<accession>A0A2J6RHG8</accession>
<keyword evidence="2" id="KW-0472">Membrane</keyword>
<proteinExistence type="predicted"/>
<feature type="region of interest" description="Disordered" evidence="1">
    <location>
        <begin position="1"/>
        <end position="23"/>
    </location>
</feature>
<name>A0A2J6RHG8_HYAVF</name>
<gene>
    <name evidence="3" type="ORF">L207DRAFT_431552</name>
</gene>
<evidence type="ECO:0000313" key="3">
    <source>
        <dbReference type="EMBL" id="PMD37950.1"/>
    </source>
</evidence>
<protein>
    <submittedName>
        <fullName evidence="3">Uncharacterized protein</fullName>
    </submittedName>
</protein>
<dbReference type="OrthoDB" id="5103744at2759"/>
<evidence type="ECO:0000313" key="4">
    <source>
        <dbReference type="Proteomes" id="UP000235786"/>
    </source>
</evidence>
<dbReference type="EMBL" id="KZ613948">
    <property type="protein sequence ID" value="PMD37950.1"/>
    <property type="molecule type" value="Genomic_DNA"/>
</dbReference>
<keyword evidence="2" id="KW-0812">Transmembrane</keyword>
<dbReference type="Proteomes" id="UP000235786">
    <property type="component" value="Unassembled WGS sequence"/>
</dbReference>
<feature type="transmembrane region" description="Helical" evidence="2">
    <location>
        <begin position="290"/>
        <end position="308"/>
    </location>
</feature>
<evidence type="ECO:0000256" key="1">
    <source>
        <dbReference type="SAM" id="MobiDB-lite"/>
    </source>
</evidence>